<comment type="caution">
    <text evidence="10">The sequence shown here is derived from an EMBL/GenBank/DDBJ whole genome shotgun (WGS) entry which is preliminary data.</text>
</comment>
<keyword evidence="7" id="KW-0804">Transcription</keyword>
<accession>A0ABD2Q6L6</accession>
<evidence type="ECO:0000256" key="9">
    <source>
        <dbReference type="SAM" id="MobiDB-lite"/>
    </source>
</evidence>
<dbReference type="GO" id="GO:0008270">
    <property type="term" value="F:zinc ion binding"/>
    <property type="evidence" value="ECO:0007669"/>
    <property type="project" value="UniProtKB-KW"/>
</dbReference>
<evidence type="ECO:0008006" key="12">
    <source>
        <dbReference type="Google" id="ProtNLM"/>
    </source>
</evidence>
<keyword evidence="3" id="KW-0677">Repeat</keyword>
<feature type="compositionally biased region" description="Low complexity" evidence="9">
    <location>
        <begin position="149"/>
        <end position="164"/>
    </location>
</feature>
<keyword evidence="11" id="KW-1185">Reference proteome</keyword>
<keyword evidence="2" id="KW-0479">Metal-binding</keyword>
<evidence type="ECO:0000313" key="10">
    <source>
        <dbReference type="EMBL" id="KAL3315214.1"/>
    </source>
</evidence>
<dbReference type="AlphaFoldDB" id="A0ABD2Q6L6"/>
<feature type="region of interest" description="Disordered" evidence="9">
    <location>
        <begin position="126"/>
        <end position="178"/>
    </location>
</feature>
<keyword evidence="6" id="KW-0805">Transcription regulation</keyword>
<sequence length="352" mass="38022">MEDIINSQIVSTSVTCFSQQTISASAPGTPFPVGQTGIDPIVSTSSYVDSHGPPAYTSGRSPSGNYGMISRQESSQVLNSPLSAPNTPLHPGGNLAAQQRNITPSVLSPGSGMQWRSPAHQQFYNSGQQLRPGMNPREPLAMQNRYPHPASSQPMRQQAQPPAAGTMARPQGPANGMMQRAYAPQTGYIGEAAQSGMMMMETGAGTTATSGQQQMFVSSPMISGSGHALSQSGPMSGPPNMPVPTPTPATTNTVEEPSIQGGNKRINYKKWAEDEQLGDHASIASILYANISCPELKINFPDFPQRTKEIQKIWRRLSVEERNKWVVSRINQQWKITHAYSTHFYLKLANGP</sequence>
<gene>
    <name evidence="10" type="ORF">Ciccas_006159</name>
</gene>
<dbReference type="Proteomes" id="UP001626550">
    <property type="component" value="Unassembled WGS sequence"/>
</dbReference>
<proteinExistence type="predicted"/>
<evidence type="ECO:0000256" key="1">
    <source>
        <dbReference type="ARBA" id="ARBA00004123"/>
    </source>
</evidence>
<keyword evidence="5" id="KW-0862">Zinc</keyword>
<evidence type="ECO:0000313" key="11">
    <source>
        <dbReference type="Proteomes" id="UP001626550"/>
    </source>
</evidence>
<keyword evidence="8" id="KW-0539">Nucleus</keyword>
<dbReference type="PANTHER" id="PTHR45888:SF5">
    <property type="entry name" value="D4, ISOFORM A"/>
    <property type="match status" value="1"/>
</dbReference>
<evidence type="ECO:0000256" key="6">
    <source>
        <dbReference type="ARBA" id="ARBA00023015"/>
    </source>
</evidence>
<name>A0ABD2Q6L6_9PLAT</name>
<dbReference type="PANTHER" id="PTHR45888">
    <property type="entry name" value="HL01030P-RELATED"/>
    <property type="match status" value="1"/>
</dbReference>
<evidence type="ECO:0000256" key="8">
    <source>
        <dbReference type="ARBA" id="ARBA00023242"/>
    </source>
</evidence>
<keyword evidence="4" id="KW-0863">Zinc-finger</keyword>
<organism evidence="10 11">
    <name type="scientific">Cichlidogyrus casuarinus</name>
    <dbReference type="NCBI Taxonomy" id="1844966"/>
    <lineage>
        <taxon>Eukaryota</taxon>
        <taxon>Metazoa</taxon>
        <taxon>Spiralia</taxon>
        <taxon>Lophotrochozoa</taxon>
        <taxon>Platyhelminthes</taxon>
        <taxon>Monogenea</taxon>
        <taxon>Monopisthocotylea</taxon>
        <taxon>Dactylogyridea</taxon>
        <taxon>Ancyrocephalidae</taxon>
        <taxon>Cichlidogyrus</taxon>
    </lineage>
</organism>
<evidence type="ECO:0000256" key="2">
    <source>
        <dbReference type="ARBA" id="ARBA00022723"/>
    </source>
</evidence>
<evidence type="ECO:0000256" key="7">
    <source>
        <dbReference type="ARBA" id="ARBA00023163"/>
    </source>
</evidence>
<evidence type="ECO:0000256" key="3">
    <source>
        <dbReference type="ARBA" id="ARBA00022737"/>
    </source>
</evidence>
<evidence type="ECO:0000256" key="5">
    <source>
        <dbReference type="ARBA" id="ARBA00022833"/>
    </source>
</evidence>
<comment type="subcellular location">
    <subcellularLocation>
        <location evidence="1">Nucleus</location>
    </subcellularLocation>
</comment>
<feature type="region of interest" description="Disordered" evidence="9">
    <location>
        <begin position="49"/>
        <end position="68"/>
    </location>
</feature>
<reference evidence="10 11" key="1">
    <citation type="submission" date="2024-11" db="EMBL/GenBank/DDBJ databases">
        <title>Adaptive evolution of stress response genes in parasites aligns with host niche diversity.</title>
        <authorList>
            <person name="Hahn C."/>
            <person name="Resl P."/>
        </authorList>
    </citation>
    <scope>NUCLEOTIDE SEQUENCE [LARGE SCALE GENOMIC DNA]</scope>
    <source>
        <strain evidence="10">EGGRZ-B1_66</strain>
        <tissue evidence="10">Body</tissue>
    </source>
</reference>
<evidence type="ECO:0000256" key="4">
    <source>
        <dbReference type="ARBA" id="ARBA00022771"/>
    </source>
</evidence>
<dbReference type="GO" id="GO:0005634">
    <property type="term" value="C:nucleus"/>
    <property type="evidence" value="ECO:0007669"/>
    <property type="project" value="UniProtKB-SubCell"/>
</dbReference>
<dbReference type="Gene3D" id="1.10.30.10">
    <property type="entry name" value="High mobility group box domain"/>
    <property type="match status" value="1"/>
</dbReference>
<dbReference type="EMBL" id="JBJKFK010000799">
    <property type="protein sequence ID" value="KAL3315214.1"/>
    <property type="molecule type" value="Genomic_DNA"/>
</dbReference>
<protein>
    <recommendedName>
        <fullName evidence="12">HMG box domain-containing protein</fullName>
    </recommendedName>
</protein>
<dbReference type="InterPro" id="IPR036910">
    <property type="entry name" value="HMG_box_dom_sf"/>
</dbReference>